<evidence type="ECO:0000313" key="3">
    <source>
        <dbReference type="Proteomes" id="UP000278807"/>
    </source>
</evidence>
<sequence length="466" mass="51722">MRLLTTKESSAAVSEIVSSQKPSQSSLSQSPSIQSLQQSDIGTTETQSRSDFSFSRDSADPASSSDHPVSIGTWARRRLPITQSALHDSQEPSASGDSVEPPSSSGQPVSIGTWARRRLSITQSALQDSQKPSASRCDPLGNLRFHCQRVSFHKSHRNHHCPSRLRFNPCSRQTTDLQILNRFQILHPCIDQIYTNPHSLDCGHVFCLSPCILSFQTDGARIYCSSCGFASPIDNIKFEEKIGKEVRDFKLKNESVEISSCPNCQRPNCKICELCKHCDRYLCHECATSHQTMYSSVLFSRLLDLQLRYKNYVDRRGEMNSENASVAIERLQETIEGALLRAEICLESLEIILNDQSPETSTKLAKITGLFALSERNGDQSRRLSKTASEISNGYSGTSNNIPLSVYNFVNKYQKTSSVSKREVDSTIESSQTSSLSRSITPRASFNLSGQYGPTISAAEHPTNET</sequence>
<name>A0A0R3TYM0_RODNA</name>
<reference evidence="4" key="1">
    <citation type="submission" date="2017-02" db="UniProtKB">
        <authorList>
            <consortium name="WormBaseParasite"/>
        </authorList>
    </citation>
    <scope>IDENTIFICATION</scope>
</reference>
<keyword evidence="3" id="KW-1185">Reference proteome</keyword>
<protein>
    <submittedName>
        <fullName evidence="4">B box-type domain-containing protein</fullName>
    </submittedName>
</protein>
<reference evidence="2 3" key="2">
    <citation type="submission" date="2018-11" db="EMBL/GenBank/DDBJ databases">
        <authorList>
            <consortium name="Pathogen Informatics"/>
        </authorList>
    </citation>
    <scope>NUCLEOTIDE SEQUENCE [LARGE SCALE GENOMIC DNA]</scope>
</reference>
<feature type="compositionally biased region" description="Low complexity" evidence="1">
    <location>
        <begin position="427"/>
        <end position="441"/>
    </location>
</feature>
<feature type="region of interest" description="Disordered" evidence="1">
    <location>
        <begin position="1"/>
        <end position="71"/>
    </location>
</feature>
<organism evidence="4">
    <name type="scientific">Rodentolepis nana</name>
    <name type="common">Dwarf tapeworm</name>
    <name type="synonym">Hymenolepis nana</name>
    <dbReference type="NCBI Taxonomy" id="102285"/>
    <lineage>
        <taxon>Eukaryota</taxon>
        <taxon>Metazoa</taxon>
        <taxon>Spiralia</taxon>
        <taxon>Lophotrochozoa</taxon>
        <taxon>Platyhelminthes</taxon>
        <taxon>Cestoda</taxon>
        <taxon>Eucestoda</taxon>
        <taxon>Cyclophyllidea</taxon>
        <taxon>Hymenolepididae</taxon>
        <taxon>Rodentolepis</taxon>
    </lineage>
</organism>
<accession>A0A0R3TYM0</accession>
<gene>
    <name evidence="2" type="ORF">HNAJ_LOCUS12943</name>
</gene>
<evidence type="ECO:0000256" key="1">
    <source>
        <dbReference type="SAM" id="MobiDB-lite"/>
    </source>
</evidence>
<evidence type="ECO:0000313" key="4">
    <source>
        <dbReference type="WBParaSite" id="HNAJ_0001296901-mRNA-1"/>
    </source>
</evidence>
<feature type="region of interest" description="Disordered" evidence="1">
    <location>
        <begin position="85"/>
        <end position="110"/>
    </location>
</feature>
<dbReference type="Proteomes" id="UP000278807">
    <property type="component" value="Unassembled WGS sequence"/>
</dbReference>
<feature type="compositionally biased region" description="Polar residues" evidence="1">
    <location>
        <begin position="442"/>
        <end position="454"/>
    </location>
</feature>
<dbReference type="WBParaSite" id="HNAJ_0001296901-mRNA-1">
    <property type="protein sequence ID" value="HNAJ_0001296901-mRNA-1"/>
    <property type="gene ID" value="HNAJ_0001296901"/>
</dbReference>
<feature type="compositionally biased region" description="Low complexity" evidence="1">
    <location>
        <begin position="49"/>
        <end position="66"/>
    </location>
</feature>
<feature type="region of interest" description="Disordered" evidence="1">
    <location>
        <begin position="420"/>
        <end position="466"/>
    </location>
</feature>
<proteinExistence type="predicted"/>
<dbReference type="EMBL" id="UZAE01014813">
    <property type="protein sequence ID" value="VDO14519.1"/>
    <property type="molecule type" value="Genomic_DNA"/>
</dbReference>
<dbReference type="OrthoDB" id="6090419at2759"/>
<feature type="compositionally biased region" description="Low complexity" evidence="1">
    <location>
        <begin position="8"/>
        <end position="39"/>
    </location>
</feature>
<evidence type="ECO:0000313" key="2">
    <source>
        <dbReference type="EMBL" id="VDO14519.1"/>
    </source>
</evidence>
<dbReference type="AlphaFoldDB" id="A0A0R3TYM0"/>